<protein>
    <submittedName>
        <fullName evidence="1">Uncharacterized protein</fullName>
    </submittedName>
</protein>
<name>A0A5B7CE21_PORTR</name>
<keyword evidence="2" id="KW-1185">Reference proteome</keyword>
<reference evidence="1 2" key="1">
    <citation type="submission" date="2019-05" db="EMBL/GenBank/DDBJ databases">
        <title>Another draft genome of Portunus trituberculatus and its Hox gene families provides insights of decapod evolution.</title>
        <authorList>
            <person name="Jeong J.-H."/>
            <person name="Song I."/>
            <person name="Kim S."/>
            <person name="Choi T."/>
            <person name="Kim D."/>
            <person name="Ryu S."/>
            <person name="Kim W."/>
        </authorList>
    </citation>
    <scope>NUCLEOTIDE SEQUENCE [LARGE SCALE GENOMIC DNA]</scope>
    <source>
        <tissue evidence="1">Muscle</tissue>
    </source>
</reference>
<dbReference type="AlphaFoldDB" id="A0A5B7CE21"/>
<comment type="caution">
    <text evidence="1">The sequence shown here is derived from an EMBL/GenBank/DDBJ whole genome shotgun (WGS) entry which is preliminary data.</text>
</comment>
<accession>A0A5B7CE21</accession>
<evidence type="ECO:0000313" key="2">
    <source>
        <dbReference type="Proteomes" id="UP000324222"/>
    </source>
</evidence>
<evidence type="ECO:0000313" key="1">
    <source>
        <dbReference type="EMBL" id="MPC07862.1"/>
    </source>
</evidence>
<organism evidence="1 2">
    <name type="scientific">Portunus trituberculatus</name>
    <name type="common">Swimming crab</name>
    <name type="synonym">Neptunus trituberculatus</name>
    <dbReference type="NCBI Taxonomy" id="210409"/>
    <lineage>
        <taxon>Eukaryota</taxon>
        <taxon>Metazoa</taxon>
        <taxon>Ecdysozoa</taxon>
        <taxon>Arthropoda</taxon>
        <taxon>Crustacea</taxon>
        <taxon>Multicrustacea</taxon>
        <taxon>Malacostraca</taxon>
        <taxon>Eumalacostraca</taxon>
        <taxon>Eucarida</taxon>
        <taxon>Decapoda</taxon>
        <taxon>Pleocyemata</taxon>
        <taxon>Brachyura</taxon>
        <taxon>Eubrachyura</taxon>
        <taxon>Portunoidea</taxon>
        <taxon>Portunidae</taxon>
        <taxon>Portuninae</taxon>
        <taxon>Portunus</taxon>
    </lineage>
</organism>
<dbReference type="EMBL" id="VSRR010000010">
    <property type="protein sequence ID" value="MPC07862.1"/>
    <property type="molecule type" value="Genomic_DNA"/>
</dbReference>
<gene>
    <name evidence="1" type="ORF">E2C01_000428</name>
</gene>
<sequence>MYHLPILCSCPTPTRSLYQKARRLNCCKVFLQSHENTTDSHRYNDNRVKLLMFKFPVHIPEAMMSVTLRKPIDNM</sequence>
<proteinExistence type="predicted"/>
<dbReference type="Proteomes" id="UP000324222">
    <property type="component" value="Unassembled WGS sequence"/>
</dbReference>